<protein>
    <submittedName>
        <fullName evidence="2">Transcriptional regulator with XRE-family HTH domain</fullName>
    </submittedName>
</protein>
<evidence type="ECO:0000259" key="1">
    <source>
        <dbReference type="PROSITE" id="PS50943"/>
    </source>
</evidence>
<evidence type="ECO:0000313" key="2">
    <source>
        <dbReference type="EMBL" id="MBB6218094.1"/>
    </source>
</evidence>
<keyword evidence="3" id="KW-1185">Reference proteome</keyword>
<proteinExistence type="predicted"/>
<dbReference type="Pfam" id="PF01381">
    <property type="entry name" value="HTH_3"/>
    <property type="match status" value="1"/>
</dbReference>
<dbReference type="EMBL" id="JACHEN010000033">
    <property type="protein sequence ID" value="MBB6218094.1"/>
    <property type="molecule type" value="Genomic_DNA"/>
</dbReference>
<dbReference type="Proteomes" id="UP000579281">
    <property type="component" value="Unassembled WGS sequence"/>
</dbReference>
<dbReference type="GO" id="GO:0003677">
    <property type="term" value="F:DNA binding"/>
    <property type="evidence" value="ECO:0007669"/>
    <property type="project" value="InterPro"/>
</dbReference>
<accession>A0A841KWT7</accession>
<dbReference type="SUPFAM" id="SSF47413">
    <property type="entry name" value="lambda repressor-like DNA-binding domains"/>
    <property type="match status" value="1"/>
</dbReference>
<dbReference type="InterPro" id="IPR010982">
    <property type="entry name" value="Lambda_DNA-bd_dom_sf"/>
</dbReference>
<dbReference type="AlphaFoldDB" id="A0A841KWT7"/>
<dbReference type="InterPro" id="IPR001387">
    <property type="entry name" value="Cro/C1-type_HTH"/>
</dbReference>
<dbReference type="Gene3D" id="1.10.260.40">
    <property type="entry name" value="lambda repressor-like DNA-binding domains"/>
    <property type="match status" value="1"/>
</dbReference>
<gene>
    <name evidence="2" type="ORF">HNQ80_004234</name>
</gene>
<dbReference type="RefSeq" id="WP_184312598.1">
    <property type="nucleotide sequence ID" value="NZ_JACHEN010000033.1"/>
</dbReference>
<dbReference type="PROSITE" id="PS50943">
    <property type="entry name" value="HTH_CROC1"/>
    <property type="match status" value="1"/>
</dbReference>
<evidence type="ECO:0000313" key="3">
    <source>
        <dbReference type="Proteomes" id="UP000579281"/>
    </source>
</evidence>
<feature type="domain" description="HTH cro/C1-type" evidence="1">
    <location>
        <begin position="12"/>
        <end position="67"/>
    </location>
</feature>
<sequence length="148" mass="17144">MPDIYKSFGEKIRKYRKAKHYSTAEFADRLDVSAGFINNIENGRNDVFKLELLSIMLKELDLPLEELFQLEPVNMRYISLNQDGHTLAIHKINGEPEEKIDVINHHLNYIVRSFLSTISEYNCSAAAIEEISKCTVTHFETIRNLKKV</sequence>
<name>A0A841KWT7_9FIRM</name>
<comment type="caution">
    <text evidence="2">The sequence shown here is derived from an EMBL/GenBank/DDBJ whole genome shotgun (WGS) entry which is preliminary data.</text>
</comment>
<organism evidence="2 3">
    <name type="scientific">Anaerosolibacter carboniphilus</name>
    <dbReference type="NCBI Taxonomy" id="1417629"/>
    <lineage>
        <taxon>Bacteria</taxon>
        <taxon>Bacillati</taxon>
        <taxon>Bacillota</taxon>
        <taxon>Clostridia</taxon>
        <taxon>Peptostreptococcales</taxon>
        <taxon>Thermotaleaceae</taxon>
        <taxon>Anaerosolibacter</taxon>
    </lineage>
</organism>
<reference evidence="2 3" key="1">
    <citation type="submission" date="2020-08" db="EMBL/GenBank/DDBJ databases">
        <title>Genomic Encyclopedia of Type Strains, Phase IV (KMG-IV): sequencing the most valuable type-strain genomes for metagenomic binning, comparative biology and taxonomic classification.</title>
        <authorList>
            <person name="Goeker M."/>
        </authorList>
    </citation>
    <scope>NUCLEOTIDE SEQUENCE [LARGE SCALE GENOMIC DNA]</scope>
    <source>
        <strain evidence="2 3">DSM 103526</strain>
    </source>
</reference>
<dbReference type="CDD" id="cd00093">
    <property type="entry name" value="HTH_XRE"/>
    <property type="match status" value="1"/>
</dbReference>
<dbReference type="SMART" id="SM00530">
    <property type="entry name" value="HTH_XRE"/>
    <property type="match status" value="1"/>
</dbReference>